<evidence type="ECO:0000256" key="1">
    <source>
        <dbReference type="SAM" id="MobiDB-lite"/>
    </source>
</evidence>
<dbReference type="OrthoDB" id="372810at2759"/>
<feature type="region of interest" description="Disordered" evidence="1">
    <location>
        <begin position="868"/>
        <end position="890"/>
    </location>
</feature>
<dbReference type="Proteomes" id="UP000515268">
    <property type="component" value="Chromosome PVPCR_14"/>
</dbReference>
<accession>A0A6V7THF8</accession>
<feature type="region of interest" description="Disordered" evidence="1">
    <location>
        <begin position="1353"/>
        <end position="1409"/>
    </location>
</feature>
<feature type="compositionally biased region" description="Basic and acidic residues" evidence="1">
    <location>
        <begin position="999"/>
        <end position="1011"/>
    </location>
</feature>
<keyword evidence="3" id="KW-1185">Reference proteome</keyword>
<feature type="compositionally biased region" description="Basic and acidic residues" evidence="1">
    <location>
        <begin position="1019"/>
        <end position="1031"/>
    </location>
</feature>
<evidence type="ECO:0000313" key="3">
    <source>
        <dbReference type="Proteomes" id="UP000515268"/>
    </source>
</evidence>
<feature type="compositionally biased region" description="Basic and acidic residues" evidence="1">
    <location>
        <begin position="1363"/>
        <end position="1398"/>
    </location>
</feature>
<feature type="region of interest" description="Disordered" evidence="1">
    <location>
        <begin position="974"/>
        <end position="1156"/>
    </location>
</feature>
<dbReference type="VEuPathDB" id="PlasmoDB:PVPCR_1405110"/>
<feature type="compositionally biased region" description="Basic and acidic residues" evidence="1">
    <location>
        <begin position="1089"/>
        <end position="1131"/>
    </location>
</feature>
<name>A0A6V7THF8_PLAVN</name>
<organism evidence="2 3">
    <name type="scientific">Plasmodium vinckei petteri</name>
    <dbReference type="NCBI Taxonomy" id="138298"/>
    <lineage>
        <taxon>Eukaryota</taxon>
        <taxon>Sar</taxon>
        <taxon>Alveolata</taxon>
        <taxon>Apicomplexa</taxon>
        <taxon>Aconoidasida</taxon>
        <taxon>Haemosporida</taxon>
        <taxon>Plasmodiidae</taxon>
        <taxon>Plasmodium</taxon>
        <taxon>Plasmodium (Vinckeia)</taxon>
    </lineage>
</organism>
<evidence type="ECO:0000313" key="2">
    <source>
        <dbReference type="EMBL" id="CAD2114175.1"/>
    </source>
</evidence>
<proteinExistence type="predicted"/>
<feature type="compositionally biased region" description="Acidic residues" evidence="1">
    <location>
        <begin position="1132"/>
        <end position="1152"/>
    </location>
</feature>
<sequence length="1600" mass="182175">MSMVNGQVLNPNAGHSGKIGIPSDLEYLKKSEIDRDNINGIDNLTPYSSVPMNAKINSNVNTESVMQPDLCASTTNSVSGKCIPNTPISMGLNGASNYYNEVYMNEHNLSNNKYDSLICKDNYINKEMENNCLSNMNNGSSENMLNNQNYNNGYENGIIEPGQPFVNPCTNRNEVLEQSRMANYNNNFANEQNEEDRKYEINLNSEILNGEIVDSEILNKQMIASEILKNNMLRCNNAQNQFIGDASNNLVPQTSDENRYLNPESSMGINGVLNGIPGNIASGNEHILLNSHLNNTNMFNADTRTDCNASGNGENQIGGINGELNKIQDIKEKGEQQNENGNKNGELGRKENNSGIKKTNKIYNRRSKIVKTENGTELNSSVDNPCKASKIRKKNGNHIMGSGTGAVSSNKAHGTDSAGNIRVKEEIEERIGNENLDRTQESIGGSQGSSDKEIDGRTLGCSTPTPNDNCNMENNNNSQNFNMNMSNINDKNKSMHNSNGLTNGEKEFTNMNPYIHNYGSAAMNKDSKNAFQNSDQGNSIGMMNQVCQGREHPQFGLPNFDTSNGGIDRRANIYPHFIYEQLSKPISIPMPDELKKNNVNSNERMYNTEMNPGYCPDNSNGGNMFPYNAKMNITNNYYKNPNQINMECMGGNNFEEFPGYRNEMFNNAYDGCNGMPPIMNNNPFVNNAPPFGMQDIINMNNNIGNIINGEDNILHNANLDRNKLWADTVVNNGIPNLMHNNSPNMNNMFEYPMGSNFSNCENMGANKLVGMGNKNHLSVSNNIGEYDMSTKSMQTSSNYISTDTNEDRQFDEINQFLMNNENNLHQNAMHMNFNNNQNNNIPNMCNGMDPNYDAANFGNLENAENAKTQNKNAKNANSTRKGGKYKKSKSFGGTIKKGGTVFNLDLESYRIKKTPLCIYSVRDICNNYKLSKKHIKYTSSYEVAVDCDCTIHHSIQCVKNYVVFLKEEHLKKKKKSEQNKYGLRNKSNGKGRKQNKNSENGKEPNKDEVKNDTQGGEAQKTDIKVENKTDPIVKVPIKTEPVESESEQKGCNNAKKGVKESVNVSVKKDVDENEKENEENAKENVNVNVKKDEDELVKKEPVEDKGVEVKKENCKNNEEKENDKENDKDKEKEDEDDEEDDEDDDDEEEDGENNIYNLSQCNNILYNINKIWHPGFNRPLGDVGRKLVLKEIREHHHRDPKKTTDLLLERGLDYGKVRFMRVNELYHYMYALDSFEYAIKISLEFGSNIRMSTISNRVDHASLCLNLKSGYSYCLICCSQRPDIYGLYSSINLMQNMLLLQSSYKYLNKFARKTKLPKKDKLARAMRKNMEKKRNGNNKLVIISAECVPNIINKKGKNNKKNKNNEKNKNDENNKNNEKNENDEKNKNNDQNKKDDKNNVCNSDSFDDMESGLSEYENLTKIKEALKENEEICNKYPEEDIEERHRYYMIQKNWDYVKKKKNKINKNDTQCPTTCFDDNKFPDAKKDGTNDYIIENDKTDSYNNLDVNVIYDDNTNESIIYESANKYNYEGRYSLNENNLYNAHKNIKNNKQIYYESETDDKNEDNLHQEEYRNVNQNNFLDHKNYNEIEEDPNECDKFE</sequence>
<reference evidence="2 3" key="1">
    <citation type="submission" date="2020-08" db="EMBL/GenBank/DDBJ databases">
        <authorList>
            <person name="Ramaprasad A."/>
        </authorList>
    </citation>
    <scope>NUCLEOTIDE SEQUENCE [LARGE SCALE GENOMIC DNA]</scope>
</reference>
<dbReference type="EMBL" id="LR865419">
    <property type="protein sequence ID" value="CAD2114175.1"/>
    <property type="molecule type" value="Genomic_DNA"/>
</dbReference>
<gene>
    <name evidence="2" type="ORF">PVPCR_1405110</name>
</gene>
<feature type="region of interest" description="Disordered" evidence="1">
    <location>
        <begin position="394"/>
        <end position="417"/>
    </location>
</feature>
<protein>
    <submittedName>
        <fullName evidence="2">Uncharacterized protein</fullName>
    </submittedName>
</protein>
<feature type="region of interest" description="Disordered" evidence="1">
    <location>
        <begin position="335"/>
        <end position="365"/>
    </location>
</feature>
<feature type="compositionally biased region" description="Low complexity" evidence="1">
    <location>
        <begin position="868"/>
        <end position="877"/>
    </location>
</feature>